<feature type="compositionally biased region" description="Basic and acidic residues" evidence="1">
    <location>
        <begin position="100"/>
        <end position="116"/>
    </location>
</feature>
<evidence type="ECO:0000313" key="4">
    <source>
        <dbReference type="Proteomes" id="UP000308760"/>
    </source>
</evidence>
<accession>A0A4V4HSV2</accession>
<dbReference type="InterPro" id="IPR001646">
    <property type="entry name" value="5peptide_repeat"/>
</dbReference>
<dbReference type="Pfam" id="PF13576">
    <property type="entry name" value="Pentapeptide_3"/>
    <property type="match status" value="2"/>
</dbReference>
<keyword evidence="4" id="KW-1185">Reference proteome</keyword>
<protein>
    <recommendedName>
        <fullName evidence="5">Pentapeptide repeat-containing protein</fullName>
    </recommendedName>
</protein>
<dbReference type="SUPFAM" id="SSF141571">
    <property type="entry name" value="Pentapeptide repeat-like"/>
    <property type="match status" value="1"/>
</dbReference>
<feature type="transmembrane region" description="Helical" evidence="2">
    <location>
        <begin position="6"/>
        <end position="27"/>
    </location>
</feature>
<dbReference type="OrthoDB" id="8440251at2"/>
<evidence type="ECO:0000256" key="1">
    <source>
        <dbReference type="SAM" id="MobiDB-lite"/>
    </source>
</evidence>
<dbReference type="AlphaFoldDB" id="A0A4V4HSV2"/>
<feature type="region of interest" description="Disordered" evidence="1">
    <location>
        <begin position="189"/>
        <end position="211"/>
    </location>
</feature>
<keyword evidence="2" id="KW-1133">Transmembrane helix</keyword>
<reference evidence="3 4" key="2">
    <citation type="submission" date="2019-05" db="EMBL/GenBank/DDBJ databases">
        <title>Glycomyces buryatensis sp. nov.</title>
        <authorList>
            <person name="Nikitina E."/>
        </authorList>
    </citation>
    <scope>NUCLEOTIDE SEQUENCE [LARGE SCALE GENOMIC DNA]</scope>
    <source>
        <strain evidence="3 4">18</strain>
    </source>
</reference>
<organism evidence="3 4">
    <name type="scientific">Glycomyces buryatensis</name>
    <dbReference type="NCBI Taxonomy" id="2570927"/>
    <lineage>
        <taxon>Bacteria</taxon>
        <taxon>Bacillati</taxon>
        <taxon>Actinomycetota</taxon>
        <taxon>Actinomycetes</taxon>
        <taxon>Glycomycetales</taxon>
        <taxon>Glycomycetaceae</taxon>
        <taxon>Glycomyces</taxon>
    </lineage>
</organism>
<keyword evidence="2" id="KW-0472">Membrane</keyword>
<feature type="region of interest" description="Disordered" evidence="1">
    <location>
        <begin position="97"/>
        <end position="122"/>
    </location>
</feature>
<dbReference type="Proteomes" id="UP000308760">
    <property type="component" value="Unassembled WGS sequence"/>
</dbReference>
<evidence type="ECO:0008006" key="5">
    <source>
        <dbReference type="Google" id="ProtNLM"/>
    </source>
</evidence>
<keyword evidence="2" id="KW-0812">Transmembrane</keyword>
<evidence type="ECO:0000313" key="3">
    <source>
        <dbReference type="EMBL" id="THV43066.1"/>
    </source>
</evidence>
<name>A0A4V4HSV2_9ACTN</name>
<proteinExistence type="predicted"/>
<dbReference type="EMBL" id="STGY01000007">
    <property type="protein sequence ID" value="THV43066.1"/>
    <property type="molecule type" value="Genomic_DNA"/>
</dbReference>
<sequence>MRPIRLWMVVVAACAVVGAMIGSYYWLSEPIPGRVAVTVEGQLSETDQVGAEEAARELELARLRAEARRNALATGAGIAAMCALVLTLRRQQHVEYQQASHEREAERAHEQRERSAEAAQDDALQRRITDGRIRAVDQLGSDNPTVRIGGLHNLERIGQQHPELRQIILDEICSYLRLPYKPLNLPVRDQLPPRQFEPIGPPKAEDEDTEPEHEVRLIAQEILVRHLNPEIEGQFWEHQRLNLKNAHLQTTDFSRCNLRKVDFTGVVFDGDAVFDHSFLSGMSVFENAIFKGHAAFTSATFSDASTFEGVLFQATATFIDADFGRFDVFMENDNSDQHGESFEVVSFKGASFGGDVDFMKANFFGGADFRGTRFSNDTRFLAATFHGDVDFVEAMFSSRATFIGTTFAGSFALFGGVVFAGTVDLRTVTFNGEVDFQAVCFRGEVEIVRNSNETEPLPSVFTIDR</sequence>
<comment type="caution">
    <text evidence="3">The sequence shown here is derived from an EMBL/GenBank/DDBJ whole genome shotgun (WGS) entry which is preliminary data.</text>
</comment>
<dbReference type="Gene3D" id="2.160.20.80">
    <property type="entry name" value="E3 ubiquitin-protein ligase SopA"/>
    <property type="match status" value="2"/>
</dbReference>
<evidence type="ECO:0000256" key="2">
    <source>
        <dbReference type="SAM" id="Phobius"/>
    </source>
</evidence>
<reference evidence="4" key="1">
    <citation type="submission" date="2019-04" db="EMBL/GenBank/DDBJ databases">
        <title>Nocardioides xinjiangensis sp. nov.</title>
        <authorList>
            <person name="Liu S."/>
        </authorList>
    </citation>
    <scope>NUCLEOTIDE SEQUENCE [LARGE SCALE GENOMIC DNA]</scope>
    <source>
        <strain evidence="4">18</strain>
    </source>
</reference>
<gene>
    <name evidence="3" type="ORF">FAB82_02180</name>
</gene>